<keyword evidence="1" id="KW-0812">Transmembrane</keyword>
<dbReference type="RefSeq" id="WP_096483773.1">
    <property type="nucleotide sequence ID" value="NZ_AP014809.1"/>
</dbReference>
<evidence type="ECO:0000313" key="3">
    <source>
        <dbReference type="Proteomes" id="UP000218288"/>
    </source>
</evidence>
<evidence type="ECO:0008006" key="4">
    <source>
        <dbReference type="Google" id="ProtNLM"/>
    </source>
</evidence>
<dbReference type="PIRSF" id="PIRSF032162">
    <property type="entry name" value="UCP032162_imp"/>
    <property type="match status" value="1"/>
</dbReference>
<dbReference type="OrthoDB" id="9808190at2"/>
<feature type="transmembrane region" description="Helical" evidence="1">
    <location>
        <begin position="61"/>
        <end position="79"/>
    </location>
</feature>
<evidence type="ECO:0000313" key="2">
    <source>
        <dbReference type="EMBL" id="BAU89208.1"/>
    </source>
</evidence>
<keyword evidence="1" id="KW-0472">Membrane</keyword>
<accession>A0A169QMW9</accession>
<proteinExistence type="predicted"/>
<dbReference type="AlphaFoldDB" id="A0A169QMW9"/>
<dbReference type="EMBL" id="AP014809">
    <property type="protein sequence ID" value="BAU89208.1"/>
    <property type="molecule type" value="Genomic_DNA"/>
</dbReference>
<organism evidence="2 3">
    <name type="scientific">Methylorubrum populi</name>
    <dbReference type="NCBI Taxonomy" id="223967"/>
    <lineage>
        <taxon>Bacteria</taxon>
        <taxon>Pseudomonadati</taxon>
        <taxon>Pseudomonadota</taxon>
        <taxon>Alphaproteobacteria</taxon>
        <taxon>Hyphomicrobiales</taxon>
        <taxon>Methylobacteriaceae</taxon>
        <taxon>Methylorubrum</taxon>
    </lineage>
</organism>
<gene>
    <name evidence="2" type="ORF">MPPM_0603</name>
</gene>
<dbReference type="InterPro" id="IPR019253">
    <property type="entry name" value="DUF2244_TM"/>
</dbReference>
<name>A0A169QMW9_9HYPH</name>
<dbReference type="Proteomes" id="UP000218288">
    <property type="component" value="Chromosome"/>
</dbReference>
<sequence length="173" mass="19245">MASGNIPAHPDGLDPAMMDRPVYSAVIRPHQSLSQDGFRIVMGGCCLVSLVTSIACWRAGFWPIAGFFGLDMIALYVALKVSSRRGRSFEEVAISPIEVFLARIDPRGARREWRFNPLWTKLSRVDDEEFGLRTLTLTSRREHVVVARDASPDERAIVADGLTRALAQVKKGY</sequence>
<keyword evidence="1" id="KW-1133">Transmembrane helix</keyword>
<evidence type="ECO:0000256" key="1">
    <source>
        <dbReference type="SAM" id="Phobius"/>
    </source>
</evidence>
<dbReference type="InterPro" id="IPR016990">
    <property type="entry name" value="UCP032162_TM"/>
</dbReference>
<reference evidence="2 3" key="1">
    <citation type="journal article" date="2016" name="Genome Announc.">
        <title>Complete Genome Sequence of Methylobacterium populi P-1M, Isolated from Pink-Pigmented Household Biofilm.</title>
        <authorList>
            <person name="Morohoshi T."/>
            <person name="Ikeda T."/>
        </authorList>
    </citation>
    <scope>NUCLEOTIDE SEQUENCE [LARGE SCALE GENOMIC DNA]</scope>
    <source>
        <strain evidence="2 3">P-1M</strain>
    </source>
</reference>
<dbReference type="Pfam" id="PF10003">
    <property type="entry name" value="DUF2244"/>
    <property type="match status" value="1"/>
</dbReference>
<protein>
    <recommendedName>
        <fullName evidence="4">DUF2244 domain-containing protein</fullName>
    </recommendedName>
</protein>